<reference evidence="2" key="2">
    <citation type="submission" date="2015-01" db="EMBL/GenBank/DDBJ databases">
        <title>Evolutionary Origins and Diversification of the Mycorrhizal Mutualists.</title>
        <authorList>
            <consortium name="DOE Joint Genome Institute"/>
            <consortium name="Mycorrhizal Genomics Consortium"/>
            <person name="Kohler A."/>
            <person name="Kuo A."/>
            <person name="Nagy L.G."/>
            <person name="Floudas D."/>
            <person name="Copeland A."/>
            <person name="Barry K.W."/>
            <person name="Cichocki N."/>
            <person name="Veneault-Fourrey C."/>
            <person name="LaButti K."/>
            <person name="Lindquist E.A."/>
            <person name="Lipzen A."/>
            <person name="Lundell T."/>
            <person name="Morin E."/>
            <person name="Murat C."/>
            <person name="Riley R."/>
            <person name="Ohm R."/>
            <person name="Sun H."/>
            <person name="Tunlid A."/>
            <person name="Henrissat B."/>
            <person name="Grigoriev I.V."/>
            <person name="Hibbett D.S."/>
            <person name="Martin F."/>
        </authorList>
    </citation>
    <scope>NUCLEOTIDE SEQUENCE [LARGE SCALE GENOMIC DNA]</scope>
    <source>
        <strain evidence="2">MAFF 305830</strain>
    </source>
</reference>
<dbReference type="InterPro" id="IPR009097">
    <property type="entry name" value="Cyclic_Pdiesterase"/>
</dbReference>
<dbReference type="PANTHER" id="PTHR28141">
    <property type="entry name" value="2',3'-CYCLIC-NUCLEOTIDE 3'-PHOSPHODIESTERASE"/>
    <property type="match status" value="1"/>
</dbReference>
<dbReference type="InterPro" id="IPR012386">
    <property type="entry name" value="Cyclic-nucl_3Pdiesterase"/>
</dbReference>
<dbReference type="AlphaFoldDB" id="A0A0C3AWI9"/>
<reference evidence="1 2" key="1">
    <citation type="submission" date="2014-04" db="EMBL/GenBank/DDBJ databases">
        <authorList>
            <consortium name="DOE Joint Genome Institute"/>
            <person name="Kuo A."/>
            <person name="Zuccaro A."/>
            <person name="Kohler A."/>
            <person name="Nagy L.G."/>
            <person name="Floudas D."/>
            <person name="Copeland A."/>
            <person name="Barry K.W."/>
            <person name="Cichocki N."/>
            <person name="Veneault-Fourrey C."/>
            <person name="LaButti K."/>
            <person name="Lindquist E.A."/>
            <person name="Lipzen A."/>
            <person name="Lundell T."/>
            <person name="Morin E."/>
            <person name="Murat C."/>
            <person name="Sun H."/>
            <person name="Tunlid A."/>
            <person name="Henrissat B."/>
            <person name="Grigoriev I.V."/>
            <person name="Hibbett D.S."/>
            <person name="Martin F."/>
            <person name="Nordberg H.P."/>
            <person name="Cantor M.N."/>
            <person name="Hua S.X."/>
        </authorList>
    </citation>
    <scope>NUCLEOTIDE SEQUENCE [LARGE SCALE GENOMIC DNA]</scope>
    <source>
        <strain evidence="1 2">MAFF 305830</strain>
    </source>
</reference>
<name>A0A0C3AWI9_SERVB</name>
<keyword evidence="2" id="KW-1185">Reference proteome</keyword>
<dbReference type="PANTHER" id="PTHR28141:SF1">
    <property type="entry name" value="2',3'-CYCLIC-NUCLEOTIDE 3'-PHOSPHODIESTERASE"/>
    <property type="match status" value="1"/>
</dbReference>
<evidence type="ECO:0000313" key="1">
    <source>
        <dbReference type="EMBL" id="KIM28895.1"/>
    </source>
</evidence>
<organism evidence="1 2">
    <name type="scientific">Serendipita vermifera MAFF 305830</name>
    <dbReference type="NCBI Taxonomy" id="933852"/>
    <lineage>
        <taxon>Eukaryota</taxon>
        <taxon>Fungi</taxon>
        <taxon>Dikarya</taxon>
        <taxon>Basidiomycota</taxon>
        <taxon>Agaricomycotina</taxon>
        <taxon>Agaricomycetes</taxon>
        <taxon>Sebacinales</taxon>
        <taxon>Serendipitaceae</taxon>
        <taxon>Serendipita</taxon>
    </lineage>
</organism>
<evidence type="ECO:0000313" key="2">
    <source>
        <dbReference type="Proteomes" id="UP000054097"/>
    </source>
</evidence>
<dbReference type="Gene3D" id="3.90.1140.10">
    <property type="entry name" value="Cyclic phosphodiesterase"/>
    <property type="match status" value="1"/>
</dbReference>
<proteinExistence type="predicted"/>
<accession>A0A0C3AWI9</accession>
<dbReference type="HOGENOM" id="CLU_081919_1_0_1"/>
<dbReference type="STRING" id="933852.A0A0C3AWI9"/>
<sequence>GLSLWLMPNDPLRTKLRGIINDVAEAETSPKFEPHMTIISIPFPSSTPELSGALTPILQKYKDLKLQFKSLFVGSSYFISVVISLQKTPPLSVFQQEVVQCLHSALGIDIPPKEFFPHISLYYGETSTEERDRIASSIRANGVSSDEDGLAVNGAAESLPNEIWVVQTEGSVRDWKVLEIVKLES</sequence>
<dbReference type="EMBL" id="KN824291">
    <property type="protein sequence ID" value="KIM28895.1"/>
    <property type="molecule type" value="Genomic_DNA"/>
</dbReference>
<dbReference type="Proteomes" id="UP000054097">
    <property type="component" value="Unassembled WGS sequence"/>
</dbReference>
<evidence type="ECO:0008006" key="3">
    <source>
        <dbReference type="Google" id="ProtNLM"/>
    </source>
</evidence>
<feature type="non-terminal residue" evidence="1">
    <location>
        <position position="1"/>
    </location>
</feature>
<dbReference type="GO" id="GO:0004113">
    <property type="term" value="F:2',3'-cyclic-nucleotide 3'-phosphodiesterase activity"/>
    <property type="evidence" value="ECO:0007669"/>
    <property type="project" value="TreeGrafter"/>
</dbReference>
<dbReference type="SUPFAM" id="SSF55144">
    <property type="entry name" value="LigT-like"/>
    <property type="match status" value="1"/>
</dbReference>
<dbReference type="GO" id="GO:0009187">
    <property type="term" value="P:cyclic nucleotide metabolic process"/>
    <property type="evidence" value="ECO:0007669"/>
    <property type="project" value="TreeGrafter"/>
</dbReference>
<protein>
    <recommendedName>
        <fullName evidence="3">2',3'-cyclic-nucleotide 3'-phosphodiesterase</fullName>
    </recommendedName>
</protein>
<gene>
    <name evidence="1" type="ORF">M408DRAFT_68936</name>
</gene>
<dbReference type="Pfam" id="PF07823">
    <property type="entry name" value="CPDase"/>
    <property type="match status" value="1"/>
</dbReference>
<dbReference type="OrthoDB" id="514292at2759"/>